<keyword evidence="3" id="KW-1185">Reference proteome</keyword>
<organism evidence="2 3">
    <name type="scientific">Desulfonema limicola</name>
    <dbReference type="NCBI Taxonomy" id="45656"/>
    <lineage>
        <taxon>Bacteria</taxon>
        <taxon>Pseudomonadati</taxon>
        <taxon>Thermodesulfobacteriota</taxon>
        <taxon>Desulfobacteria</taxon>
        <taxon>Desulfobacterales</taxon>
        <taxon>Desulfococcaceae</taxon>
        <taxon>Desulfonema</taxon>
    </lineage>
</organism>
<dbReference type="Pfam" id="PF09723">
    <property type="entry name" value="Zn_ribbon_8"/>
    <property type="match status" value="1"/>
</dbReference>
<evidence type="ECO:0000313" key="3">
    <source>
        <dbReference type="Proteomes" id="UP000663720"/>
    </source>
</evidence>
<dbReference type="InterPro" id="IPR013429">
    <property type="entry name" value="Regulatory_FmdB_Zinc_ribbon"/>
</dbReference>
<dbReference type="NCBIfam" id="TIGR02605">
    <property type="entry name" value="CxxC_CxxC_SSSS"/>
    <property type="match status" value="1"/>
</dbReference>
<proteinExistence type="predicted"/>
<reference evidence="2" key="1">
    <citation type="journal article" date="2021" name="Microb. Physiol.">
        <title>Proteogenomic Insights into the Physiology of Marine, Sulfate-Reducing, Filamentous Desulfonema limicola and Desulfonema magnum.</title>
        <authorList>
            <person name="Schnaars V."/>
            <person name="Wohlbrand L."/>
            <person name="Scheve S."/>
            <person name="Hinrichs C."/>
            <person name="Reinhardt R."/>
            <person name="Rabus R."/>
        </authorList>
    </citation>
    <scope>NUCLEOTIDE SEQUENCE</scope>
    <source>
        <strain evidence="2">5ac10</strain>
    </source>
</reference>
<gene>
    <name evidence="2" type="ORF">dnl_42030</name>
</gene>
<protein>
    <submittedName>
        <fullName evidence="2">Regulatory protein, FmdB family</fullName>
    </submittedName>
</protein>
<dbReference type="Proteomes" id="UP000663720">
    <property type="component" value="Chromosome"/>
</dbReference>
<dbReference type="SMART" id="SM00834">
    <property type="entry name" value="CxxC_CXXC_SSSS"/>
    <property type="match status" value="1"/>
</dbReference>
<dbReference type="RefSeq" id="WP_207687836.1">
    <property type="nucleotide sequence ID" value="NZ_CP061799.1"/>
</dbReference>
<sequence length="104" mass="12130">MPTYEYEHLDEPCERGKIFEVKQSINDSPLIQCPRCKGMVKKIMSCASIKTKKTDGELKDLGFTKLVKRDDGIYENVTRRSGESRYMVRDKPETMPDIKRIIRD</sequence>
<dbReference type="EMBL" id="CP061799">
    <property type="protein sequence ID" value="QTA81852.1"/>
    <property type="molecule type" value="Genomic_DNA"/>
</dbReference>
<evidence type="ECO:0000259" key="1">
    <source>
        <dbReference type="SMART" id="SM00834"/>
    </source>
</evidence>
<accession>A0A975GHV5</accession>
<feature type="domain" description="Putative regulatory protein FmdB zinc ribbon" evidence="1">
    <location>
        <begin position="1"/>
        <end position="45"/>
    </location>
</feature>
<evidence type="ECO:0000313" key="2">
    <source>
        <dbReference type="EMBL" id="QTA81852.1"/>
    </source>
</evidence>
<name>A0A975GHV5_9BACT</name>
<dbReference type="KEGG" id="dli:dnl_42030"/>
<dbReference type="AlphaFoldDB" id="A0A975GHV5"/>